<dbReference type="EMBL" id="BNJJ01000002">
    <property type="protein sequence ID" value="GHO82675.1"/>
    <property type="molecule type" value="Genomic_DNA"/>
</dbReference>
<reference evidence="2 3" key="1">
    <citation type="journal article" date="2021" name="Int. J. Syst. Evol. Microbiol.">
        <title>Reticulibacter mediterranei gen. nov., sp. nov., within the new family Reticulibacteraceae fam. nov., and Ktedonospora formicarum gen. nov., sp. nov., Ktedonobacter robiniae sp. nov., Dictyobacter formicarum sp. nov. and Dictyobacter arantiisoli sp. nov., belonging to the class Ktedonobacteria.</title>
        <authorList>
            <person name="Yabe S."/>
            <person name="Zheng Y."/>
            <person name="Wang C.M."/>
            <person name="Sakai Y."/>
            <person name="Abe K."/>
            <person name="Yokota A."/>
            <person name="Donadio S."/>
            <person name="Cavaletti L."/>
            <person name="Monciardini P."/>
        </authorList>
    </citation>
    <scope>NUCLEOTIDE SEQUENCE [LARGE SCALE GENOMIC DNA]</scope>
    <source>
        <strain evidence="2 3">SOSP1-9</strain>
    </source>
</reference>
<protein>
    <submittedName>
        <fullName evidence="2">Uncharacterized protein</fullName>
    </submittedName>
</protein>
<feature type="region of interest" description="Disordered" evidence="1">
    <location>
        <begin position="45"/>
        <end position="71"/>
    </location>
</feature>
<name>A0ABQ3V9R7_9CHLR</name>
<proteinExistence type="predicted"/>
<gene>
    <name evidence="2" type="ORF">KSZ_06810</name>
</gene>
<accession>A0ABQ3V9R7</accession>
<dbReference type="Proteomes" id="UP000635565">
    <property type="component" value="Unassembled WGS sequence"/>
</dbReference>
<comment type="caution">
    <text evidence="2">The sequence shown here is derived from an EMBL/GenBank/DDBJ whole genome shotgun (WGS) entry which is preliminary data.</text>
</comment>
<feature type="compositionally biased region" description="Acidic residues" evidence="1">
    <location>
        <begin position="59"/>
        <end position="71"/>
    </location>
</feature>
<evidence type="ECO:0000313" key="2">
    <source>
        <dbReference type="EMBL" id="GHO82675.1"/>
    </source>
</evidence>
<evidence type="ECO:0000256" key="1">
    <source>
        <dbReference type="SAM" id="MobiDB-lite"/>
    </source>
</evidence>
<keyword evidence="3" id="KW-1185">Reference proteome</keyword>
<sequence>MASDSKKYQPVAASTRASCGRERAFSCSHPHWIVVCLTLREKEVQKGRATMGTEKAEGDVETEDETKEGGQ</sequence>
<evidence type="ECO:0000313" key="3">
    <source>
        <dbReference type="Proteomes" id="UP000635565"/>
    </source>
</evidence>
<organism evidence="2 3">
    <name type="scientific">Dictyobacter formicarum</name>
    <dbReference type="NCBI Taxonomy" id="2778368"/>
    <lineage>
        <taxon>Bacteria</taxon>
        <taxon>Bacillati</taxon>
        <taxon>Chloroflexota</taxon>
        <taxon>Ktedonobacteria</taxon>
        <taxon>Ktedonobacterales</taxon>
        <taxon>Dictyobacteraceae</taxon>
        <taxon>Dictyobacter</taxon>
    </lineage>
</organism>